<evidence type="ECO:0000313" key="3">
    <source>
        <dbReference type="Proteomes" id="UP000623681"/>
    </source>
</evidence>
<evidence type="ECO:0000256" key="1">
    <source>
        <dbReference type="SAM" id="Phobius"/>
    </source>
</evidence>
<name>A0A937K4F4_9CLOT</name>
<comment type="caution">
    <text evidence="2">The sequence shown here is derived from an EMBL/GenBank/DDBJ whole genome shotgun (WGS) entry which is preliminary data.</text>
</comment>
<feature type="transmembrane region" description="Helical" evidence="1">
    <location>
        <begin position="75"/>
        <end position="93"/>
    </location>
</feature>
<evidence type="ECO:0000313" key="2">
    <source>
        <dbReference type="EMBL" id="MBL4933281.1"/>
    </source>
</evidence>
<dbReference type="RefSeq" id="WP_202768698.1">
    <property type="nucleotide sequence ID" value="NZ_JAESWA010000023.1"/>
</dbReference>
<dbReference type="AlphaFoldDB" id="A0A937K4F4"/>
<keyword evidence="1" id="KW-1133">Transmembrane helix</keyword>
<accession>A0A937K4F4</accession>
<dbReference type="Proteomes" id="UP000623681">
    <property type="component" value="Unassembled WGS sequence"/>
</dbReference>
<protein>
    <submittedName>
        <fullName evidence="2">Uncharacterized protein</fullName>
    </submittedName>
</protein>
<reference evidence="2" key="1">
    <citation type="submission" date="2021-01" db="EMBL/GenBank/DDBJ databases">
        <title>Genome public.</title>
        <authorList>
            <person name="Liu C."/>
            <person name="Sun Q."/>
        </authorList>
    </citation>
    <scope>NUCLEOTIDE SEQUENCE</scope>
    <source>
        <strain evidence="2">YIM B02565</strain>
    </source>
</reference>
<sequence>MNYYFGFSFYGLIIFLLPMIPNLFYFIKPVPYTLGNNENKHVLLDIIENIFRVVFFTMLILVVSEQAIKIHSTHIIWIVIILLLYYVFWGFFFIGKVNLIIILGLAIFPVTYFILSEIWLHNYIAIIPTGLFGIIHVIISYSDYEFNDKRR</sequence>
<keyword evidence="3" id="KW-1185">Reference proteome</keyword>
<feature type="transmembrane region" description="Helical" evidence="1">
    <location>
        <begin position="122"/>
        <end position="141"/>
    </location>
</feature>
<dbReference type="EMBL" id="JAESWA010000023">
    <property type="protein sequence ID" value="MBL4933281.1"/>
    <property type="molecule type" value="Genomic_DNA"/>
</dbReference>
<gene>
    <name evidence="2" type="ORF">JK634_15810</name>
</gene>
<keyword evidence="1" id="KW-0812">Transmembrane</keyword>
<proteinExistence type="predicted"/>
<organism evidence="2 3">
    <name type="scientific">Clostridium paridis</name>
    <dbReference type="NCBI Taxonomy" id="2803863"/>
    <lineage>
        <taxon>Bacteria</taxon>
        <taxon>Bacillati</taxon>
        <taxon>Bacillota</taxon>
        <taxon>Clostridia</taxon>
        <taxon>Eubacteriales</taxon>
        <taxon>Clostridiaceae</taxon>
        <taxon>Clostridium</taxon>
    </lineage>
</organism>
<feature type="transmembrane region" description="Helical" evidence="1">
    <location>
        <begin position="46"/>
        <end position="63"/>
    </location>
</feature>
<feature type="transmembrane region" description="Helical" evidence="1">
    <location>
        <begin position="7"/>
        <end position="26"/>
    </location>
</feature>
<feature type="transmembrane region" description="Helical" evidence="1">
    <location>
        <begin position="99"/>
        <end position="115"/>
    </location>
</feature>
<keyword evidence="1" id="KW-0472">Membrane</keyword>